<feature type="domain" description="C3H1-type" evidence="7">
    <location>
        <begin position="305"/>
        <end position="332"/>
    </location>
</feature>
<dbReference type="PROSITE" id="PS50103">
    <property type="entry name" value="ZF_C3H1"/>
    <property type="match status" value="3"/>
</dbReference>
<feature type="region of interest" description="Disordered" evidence="6">
    <location>
        <begin position="246"/>
        <end position="308"/>
    </location>
</feature>
<dbReference type="OrthoDB" id="411372at2759"/>
<feature type="compositionally biased region" description="Basic and acidic residues" evidence="6">
    <location>
        <begin position="181"/>
        <end position="194"/>
    </location>
</feature>
<evidence type="ECO:0000313" key="8">
    <source>
        <dbReference type="EnsemblPlants" id="HORVU.MOREX.r3.6HG0621000.2"/>
    </source>
</evidence>
<dbReference type="EnsemblPlants" id="HORVU.MOREX.r3.6HG0621000.2">
    <property type="protein sequence ID" value="HORVU.MOREX.r3.6HG0621000.2"/>
    <property type="gene ID" value="HORVU.MOREX.r3.6HG0621000"/>
</dbReference>
<reference evidence="8" key="2">
    <citation type="submission" date="2020-10" db="EMBL/GenBank/DDBJ databases">
        <authorList>
            <person name="Scholz U."/>
            <person name="Mascher M."/>
            <person name="Fiebig A."/>
        </authorList>
    </citation>
    <scope>NUCLEOTIDE SEQUENCE [LARGE SCALE GENOMIC DNA]</scope>
    <source>
        <strain evidence="8">cv. Morex</strain>
    </source>
</reference>
<evidence type="ECO:0000256" key="6">
    <source>
        <dbReference type="SAM" id="MobiDB-lite"/>
    </source>
</evidence>
<dbReference type="Gene3D" id="4.10.1000.10">
    <property type="entry name" value="Zinc finger, CCCH-type"/>
    <property type="match status" value="2"/>
</dbReference>
<keyword evidence="4" id="KW-0238">DNA-binding</keyword>
<feature type="compositionally biased region" description="Polar residues" evidence="6">
    <location>
        <begin position="672"/>
        <end position="696"/>
    </location>
</feature>
<accession>A0A8I6YE99</accession>
<feature type="zinc finger region" description="C3H1-type" evidence="5">
    <location>
        <begin position="305"/>
        <end position="332"/>
    </location>
</feature>
<dbReference type="OMA" id="QPSHIVP"/>
<feature type="region of interest" description="Disordered" evidence="6">
    <location>
        <begin position="820"/>
        <end position="917"/>
    </location>
</feature>
<dbReference type="InterPro" id="IPR036855">
    <property type="entry name" value="Znf_CCCH_sf"/>
</dbReference>
<feature type="domain" description="C3H1-type" evidence="7">
    <location>
        <begin position="364"/>
        <end position="391"/>
    </location>
</feature>
<evidence type="ECO:0000256" key="5">
    <source>
        <dbReference type="PROSITE-ProRule" id="PRU00723"/>
    </source>
</evidence>
<dbReference type="Proteomes" id="UP000011116">
    <property type="component" value="Chromosome 6H"/>
</dbReference>
<feature type="region of interest" description="Disordered" evidence="6">
    <location>
        <begin position="1"/>
        <end position="218"/>
    </location>
</feature>
<keyword evidence="3 5" id="KW-0862">Zinc</keyword>
<evidence type="ECO:0000256" key="4">
    <source>
        <dbReference type="ARBA" id="ARBA00023125"/>
    </source>
</evidence>
<dbReference type="Pfam" id="PF18345">
    <property type="entry name" value="zf_CCCH_4"/>
    <property type="match status" value="1"/>
</dbReference>
<dbReference type="Pfam" id="PF14608">
    <property type="entry name" value="zf-CCCH_2"/>
    <property type="match status" value="2"/>
</dbReference>
<dbReference type="GO" id="GO:0008270">
    <property type="term" value="F:zinc ion binding"/>
    <property type="evidence" value="ECO:0007669"/>
    <property type="project" value="UniProtKB-KW"/>
</dbReference>
<organism evidence="8 9">
    <name type="scientific">Hordeum vulgare subsp. vulgare</name>
    <name type="common">Domesticated barley</name>
    <dbReference type="NCBI Taxonomy" id="112509"/>
    <lineage>
        <taxon>Eukaryota</taxon>
        <taxon>Viridiplantae</taxon>
        <taxon>Streptophyta</taxon>
        <taxon>Embryophyta</taxon>
        <taxon>Tracheophyta</taxon>
        <taxon>Spermatophyta</taxon>
        <taxon>Magnoliopsida</taxon>
        <taxon>Liliopsida</taxon>
        <taxon>Poales</taxon>
        <taxon>Poaceae</taxon>
        <taxon>BOP clade</taxon>
        <taxon>Pooideae</taxon>
        <taxon>Triticodae</taxon>
        <taxon>Triticeae</taxon>
        <taxon>Hordeinae</taxon>
        <taxon>Hordeum</taxon>
    </lineage>
</organism>
<feature type="compositionally biased region" description="Polar residues" evidence="6">
    <location>
        <begin position="415"/>
        <end position="428"/>
    </location>
</feature>
<keyword evidence="9" id="KW-1185">Reference proteome</keyword>
<dbReference type="SMR" id="A0A8I6YE99"/>
<evidence type="ECO:0000256" key="3">
    <source>
        <dbReference type="ARBA" id="ARBA00022833"/>
    </source>
</evidence>
<reference evidence="9" key="1">
    <citation type="journal article" date="2012" name="Nature">
        <title>A physical, genetic and functional sequence assembly of the barley genome.</title>
        <authorList>
            <consortium name="The International Barley Genome Sequencing Consortium"/>
            <person name="Mayer K.F."/>
            <person name="Waugh R."/>
            <person name="Brown J.W."/>
            <person name="Schulman A."/>
            <person name="Langridge P."/>
            <person name="Platzer M."/>
            <person name="Fincher G.B."/>
            <person name="Muehlbauer G.J."/>
            <person name="Sato K."/>
            <person name="Close T.J."/>
            <person name="Wise R.P."/>
            <person name="Stein N."/>
        </authorList>
    </citation>
    <scope>NUCLEOTIDE SEQUENCE [LARGE SCALE GENOMIC DNA]</scope>
    <source>
        <strain evidence="9">cv. Morex</strain>
    </source>
</reference>
<reference evidence="8" key="3">
    <citation type="submission" date="2022-01" db="UniProtKB">
        <authorList>
            <consortium name="EnsemblPlants"/>
        </authorList>
    </citation>
    <scope>IDENTIFICATION</scope>
    <source>
        <strain evidence="8">subsp. vulgare</strain>
    </source>
</reference>
<feature type="compositionally biased region" description="Basic and acidic residues" evidence="6">
    <location>
        <begin position="29"/>
        <end position="42"/>
    </location>
</feature>
<feature type="compositionally biased region" description="Polar residues" evidence="6">
    <location>
        <begin position="539"/>
        <end position="599"/>
    </location>
</feature>
<feature type="region of interest" description="Disordered" evidence="6">
    <location>
        <begin position="388"/>
        <end position="457"/>
    </location>
</feature>
<feature type="compositionally biased region" description="Basic and acidic residues" evidence="6">
    <location>
        <begin position="208"/>
        <end position="218"/>
    </location>
</feature>
<evidence type="ECO:0000256" key="2">
    <source>
        <dbReference type="ARBA" id="ARBA00022771"/>
    </source>
</evidence>
<feature type="domain" description="C3H1-type" evidence="7">
    <location>
        <begin position="226"/>
        <end position="248"/>
    </location>
</feature>
<feature type="region of interest" description="Disordered" evidence="6">
    <location>
        <begin position="668"/>
        <end position="696"/>
    </location>
</feature>
<dbReference type="GO" id="GO:0003677">
    <property type="term" value="F:DNA binding"/>
    <property type="evidence" value="ECO:0007669"/>
    <property type="project" value="UniProtKB-KW"/>
</dbReference>
<dbReference type="PANTHER" id="PTHR36886:SF8">
    <property type="entry name" value="ZINC FINGER CCCH DOMAIN-CONTAINING PROTEIN 38"/>
    <property type="match status" value="1"/>
</dbReference>
<feature type="zinc finger region" description="C3H1-type" evidence="5">
    <location>
        <begin position="226"/>
        <end position="248"/>
    </location>
</feature>
<feature type="compositionally biased region" description="Polar residues" evidence="6">
    <location>
        <begin position="520"/>
        <end position="530"/>
    </location>
</feature>
<keyword evidence="2 5" id="KW-0863">Zinc-finger</keyword>
<feature type="compositionally biased region" description="Basic and acidic residues" evidence="6">
    <location>
        <begin position="891"/>
        <end position="917"/>
    </location>
</feature>
<evidence type="ECO:0000259" key="7">
    <source>
        <dbReference type="PROSITE" id="PS50103"/>
    </source>
</evidence>
<dbReference type="GeneID" id="123403836"/>
<feature type="region of interest" description="Disordered" evidence="6">
    <location>
        <begin position="498"/>
        <end position="599"/>
    </location>
</feature>
<dbReference type="InterPro" id="IPR000571">
    <property type="entry name" value="Znf_CCCH"/>
</dbReference>
<sequence length="1001" mass="110273">MAGVARKGRSKWDTQEISPDIVEISEDDSPPKNTDDRRKDGGDIPTQDLTNDNGKRVGESSNLKPDAFMHQGSTECEEERTDGLNKDVKERQSKASSERSHAPRMAEEGHNNDDWGKLALEKTTGNQGMSRNADDRRRGDGWGTAVSRGYSSRVSSGPDAWKQRTRSPSPRGGAWNRSRRNGSDSRSRSRERGRGRSRSRSRSPYFDRGSDWRAERGRISGGPSLLCRDFTAGRCRRGLHCRFPHEDGGRRQFDEPYPADSRERYGHQNKDFLDPREPDDYVRSRQPRGHFDEGTWERSEPRRDYRPSDQCHEFVKGRCSRGASCRYVHDESASHVGWRDDARETAHVRGGPDLSYGNRTEHRREPKRPCKFFAEGRCRRGETCPYLHEDAPQSQMGPGASDEPPKYSGGRTPRGNYSNWGEETNGTHAGSHILSRDDRENPDSQHTARSDTGYGYKNRQLEDAGRDQYQIIPQEDFGSQGRNKPEMAAPKQQQFLSPIQTSGDSMNNDKVSGMDGLGASATTGNLSMQTGRHAPNLLDGQSLSQIAQSQDAVPQTSGAPIHPVTSQQQDSTSMLPFNNQQHESNFSLHPNRQDQFSNFSLHPSRQDQFVASQATANNSAPSMQNQPVAVPYMGQGPHSYTLGSQALPAFSGHTFSVAGQVPQDRPTPFYAGQSQATVERSNPSQEGGTQSMQNTHSFQPVAPNMQAHSQALQGLSAVPNQGIGTQSIHNTHNFQPVASPYMQNRGQTLQGLSILPSSTSAAMSGAPPVPPNEEEIRRSLTSLAATLRMQPGTVAGLQLPQTILNPSLMTSLSDVEPSQWSWVQQQQAGTAQPAQQQQAGTTQLAQSEQQAPQQTLPAPSTAVGTSNGNPAPQLVGQTAATSVVTAPPPSENKKVETKAKDSDGEQDGDKNKKGNKEESKALKMFKLALADFVKDALKPTWKEGQLTREVHKTIVKKVVDKVTSTVENIPPTKEKIDVYMSYSKEKLSKLVQAYVGKYVKA</sequence>
<feature type="compositionally biased region" description="Polar residues" evidence="6">
    <location>
        <begin position="498"/>
        <end position="510"/>
    </location>
</feature>
<proteinExistence type="predicted"/>
<dbReference type="SMART" id="SM00356">
    <property type="entry name" value="ZnF_C3H1"/>
    <property type="match status" value="3"/>
</dbReference>
<feature type="compositionally biased region" description="Polar residues" evidence="6">
    <location>
        <begin position="862"/>
        <end position="884"/>
    </location>
</feature>
<dbReference type="InterPro" id="IPR052650">
    <property type="entry name" value="Zinc_finger_CCCH"/>
</dbReference>
<feature type="compositionally biased region" description="Low complexity" evidence="6">
    <location>
        <begin position="824"/>
        <end position="857"/>
    </location>
</feature>
<dbReference type="Gramene" id="HORVU.MOREX.r2.6HG0515160.1">
    <property type="protein sequence ID" value="HORVU.MOREX.r2.6HG0515160.1"/>
    <property type="gene ID" value="HORVU.MOREX.r2.6HG0515160"/>
</dbReference>
<feature type="compositionally biased region" description="Basic and acidic residues" evidence="6">
    <location>
        <begin position="81"/>
        <end position="120"/>
    </location>
</feature>
<evidence type="ECO:0000256" key="1">
    <source>
        <dbReference type="ARBA" id="ARBA00022723"/>
    </source>
</evidence>
<dbReference type="AlphaFoldDB" id="A0A8I6YE99"/>
<evidence type="ECO:0000313" key="9">
    <source>
        <dbReference type="Proteomes" id="UP000011116"/>
    </source>
</evidence>
<dbReference type="KEGG" id="hvg:123403836"/>
<keyword evidence="1 5" id="KW-0479">Metal-binding</keyword>
<protein>
    <recommendedName>
        <fullName evidence="7">C3H1-type domain-containing protein</fullName>
    </recommendedName>
</protein>
<dbReference type="SUPFAM" id="SSF90229">
    <property type="entry name" value="CCCH zinc finger"/>
    <property type="match status" value="1"/>
</dbReference>
<feature type="compositionally biased region" description="Basic and acidic residues" evidence="6">
    <location>
        <begin position="434"/>
        <end position="449"/>
    </location>
</feature>
<feature type="zinc finger region" description="C3H1-type" evidence="5">
    <location>
        <begin position="364"/>
        <end position="391"/>
    </location>
</feature>
<gene>
    <name evidence="8" type="primary">LOC123403836</name>
</gene>
<dbReference type="PANTHER" id="PTHR36886">
    <property type="entry name" value="PROTEIN FRIGIDA-ESSENTIAL 1"/>
    <property type="match status" value="1"/>
</dbReference>
<dbReference type="Gramene" id="HORVU.MOREX.r3.6HG0621000.2">
    <property type="protein sequence ID" value="HORVU.MOREX.r3.6HG0621000.2"/>
    <property type="gene ID" value="HORVU.MOREX.r3.6HG0621000"/>
</dbReference>
<dbReference type="RefSeq" id="XP_044953690.1">
    <property type="nucleotide sequence ID" value="XM_045097755.1"/>
</dbReference>
<feature type="compositionally biased region" description="Low complexity" evidence="6">
    <location>
        <begin position="146"/>
        <end position="157"/>
    </location>
</feature>
<name>A0A8I6YE99_HORVV</name>